<reference evidence="3" key="1">
    <citation type="submission" date="2022-03" db="EMBL/GenBank/DDBJ databases">
        <authorList>
            <person name="Martin C."/>
        </authorList>
    </citation>
    <scope>NUCLEOTIDE SEQUENCE</scope>
</reference>
<dbReference type="PANTHER" id="PTHR33562">
    <property type="entry name" value="ATILLA, ISOFORM B-RELATED-RELATED"/>
    <property type="match status" value="1"/>
</dbReference>
<protein>
    <submittedName>
        <fullName evidence="3">Uncharacterized protein</fullName>
    </submittedName>
</protein>
<evidence type="ECO:0000313" key="3">
    <source>
        <dbReference type="EMBL" id="CAH1802362.1"/>
    </source>
</evidence>
<keyword evidence="2" id="KW-0325">Glycoprotein</keyword>
<dbReference type="AlphaFoldDB" id="A0A8J1TLI8"/>
<keyword evidence="4" id="KW-1185">Reference proteome</keyword>
<proteinExistence type="predicted"/>
<keyword evidence="1" id="KW-0732">Signal</keyword>
<organism evidence="3 4">
    <name type="scientific">Owenia fusiformis</name>
    <name type="common">Polychaete worm</name>
    <dbReference type="NCBI Taxonomy" id="6347"/>
    <lineage>
        <taxon>Eukaryota</taxon>
        <taxon>Metazoa</taxon>
        <taxon>Spiralia</taxon>
        <taxon>Lophotrochozoa</taxon>
        <taxon>Annelida</taxon>
        <taxon>Polychaeta</taxon>
        <taxon>Sedentaria</taxon>
        <taxon>Canalipalpata</taxon>
        <taxon>Sabellida</taxon>
        <taxon>Oweniida</taxon>
        <taxon>Oweniidae</taxon>
        <taxon>Owenia</taxon>
    </lineage>
</organism>
<accession>A0A8J1TLI8</accession>
<dbReference type="EMBL" id="CAIIXF020000012">
    <property type="protein sequence ID" value="CAH1802362.1"/>
    <property type="molecule type" value="Genomic_DNA"/>
</dbReference>
<dbReference type="Pfam" id="PF17064">
    <property type="entry name" value="QVR"/>
    <property type="match status" value="1"/>
</dbReference>
<name>A0A8J1TLI8_OWEFU</name>
<dbReference type="GO" id="GO:0032222">
    <property type="term" value="P:regulation of synaptic transmission, cholinergic"/>
    <property type="evidence" value="ECO:0007669"/>
    <property type="project" value="InterPro"/>
</dbReference>
<evidence type="ECO:0000313" key="4">
    <source>
        <dbReference type="Proteomes" id="UP000749559"/>
    </source>
</evidence>
<evidence type="ECO:0000256" key="2">
    <source>
        <dbReference type="ARBA" id="ARBA00023180"/>
    </source>
</evidence>
<gene>
    <name evidence="3" type="ORF">OFUS_LOCUS26050</name>
</gene>
<evidence type="ECO:0000256" key="1">
    <source>
        <dbReference type="ARBA" id="ARBA00022729"/>
    </source>
</evidence>
<dbReference type="InterPro" id="IPR031424">
    <property type="entry name" value="QVR-like"/>
</dbReference>
<dbReference type="PANTHER" id="PTHR33562:SF20">
    <property type="entry name" value="PROTEIN QUIVER"/>
    <property type="match status" value="1"/>
</dbReference>
<dbReference type="Proteomes" id="UP000749559">
    <property type="component" value="Unassembled WGS sequence"/>
</dbReference>
<comment type="caution">
    <text evidence="3">The sequence shown here is derived from an EMBL/GenBank/DDBJ whole genome shotgun (WGS) entry which is preliminary data.</text>
</comment>
<dbReference type="GO" id="GO:0030431">
    <property type="term" value="P:sleep"/>
    <property type="evidence" value="ECO:0007669"/>
    <property type="project" value="InterPro"/>
</dbReference>
<sequence>MLIRAFGFFLVLWTIIEKSAGLSCYTCDTQNTTTKQGCNDPFAANTTSTECTIKEDESAACMKVVAEYTYVGAELPYSTTAGKVVYRGCFAIHDDEKEDFKLRCIHKTAASGSSTECYCNSDNCNAGSSITASFITLLGLTIASLSLVVQRH</sequence>
<dbReference type="InterPro" id="IPR050975">
    <property type="entry name" value="Sleep_regulator"/>
</dbReference>